<evidence type="ECO:0000313" key="3">
    <source>
        <dbReference type="Proteomes" id="UP001321475"/>
    </source>
</evidence>
<reference evidence="3" key="1">
    <citation type="journal article" date="2019" name="Int. J. Syst. Evol. Microbiol.">
        <title>The Global Catalogue of Microorganisms (GCM) 10K type strain sequencing project: providing services to taxonomists for standard genome sequencing and annotation.</title>
        <authorList>
            <consortium name="The Broad Institute Genomics Platform"/>
            <consortium name="The Broad Institute Genome Sequencing Center for Infectious Disease"/>
            <person name="Wu L."/>
            <person name="Ma J."/>
        </authorList>
    </citation>
    <scope>NUCLEOTIDE SEQUENCE [LARGE SCALE GENOMIC DNA]</scope>
    <source>
        <strain evidence="3">NBRC 108565</strain>
    </source>
</reference>
<evidence type="ECO:0008006" key="4">
    <source>
        <dbReference type="Google" id="ProtNLM"/>
    </source>
</evidence>
<dbReference type="Proteomes" id="UP001321475">
    <property type="component" value="Chromosome"/>
</dbReference>
<dbReference type="EMBL" id="AP027729">
    <property type="protein sequence ID" value="BDZ42306.1"/>
    <property type="molecule type" value="Genomic_DNA"/>
</dbReference>
<dbReference type="InterPro" id="IPR007362">
    <property type="entry name" value="DUF429"/>
</dbReference>
<dbReference type="Pfam" id="PF04250">
    <property type="entry name" value="DUF429"/>
    <property type="match status" value="1"/>
</dbReference>
<feature type="compositionally biased region" description="Gly residues" evidence="1">
    <location>
        <begin position="67"/>
        <end position="79"/>
    </location>
</feature>
<evidence type="ECO:0000313" key="2">
    <source>
        <dbReference type="EMBL" id="BDZ42306.1"/>
    </source>
</evidence>
<protein>
    <recommendedName>
        <fullName evidence="4">DUF429 domain-containing protein</fullName>
    </recommendedName>
</protein>
<organism evidence="2 3">
    <name type="scientific">Paraoerskovia sediminicola</name>
    <dbReference type="NCBI Taxonomy" id="1138587"/>
    <lineage>
        <taxon>Bacteria</taxon>
        <taxon>Bacillati</taxon>
        <taxon>Actinomycetota</taxon>
        <taxon>Actinomycetes</taxon>
        <taxon>Micrococcales</taxon>
        <taxon>Cellulomonadaceae</taxon>
        <taxon>Paraoerskovia</taxon>
    </lineage>
</organism>
<sequence>MTTVDASPSGAPPSRLARPGGEAAVLGVDACRGGWVGVRLDRDARGRLTLSTHFGATIAELVDAAGTGAGTGPGPGADSGAGVASEAVPEDSAARDVRPGALAIVAIDIPIGLPDDGARLADRLAAAALGSRRSSLFPTPVRAAIAEADYPAASALQRGRAGVGLSKQSHALRTKILDVDAWVAHRPTGSPEVLESHPELAFARLADGPLAGSKKTWNGIAERRRLLVGAGITLPDDAGEAGRRAAPDDLVDAAVLSLVALRRVDGTARPLPDEPERFSDGWPAAIWA</sequence>
<evidence type="ECO:0000256" key="1">
    <source>
        <dbReference type="SAM" id="MobiDB-lite"/>
    </source>
</evidence>
<dbReference type="RefSeq" id="WP_286219296.1">
    <property type="nucleotide sequence ID" value="NZ_AP027729.1"/>
</dbReference>
<name>A0ABM8G2S1_9CELL</name>
<keyword evidence="3" id="KW-1185">Reference proteome</keyword>
<accession>A0ABM8G2S1</accession>
<feature type="region of interest" description="Disordered" evidence="1">
    <location>
        <begin position="1"/>
        <end position="20"/>
    </location>
</feature>
<proteinExistence type="predicted"/>
<gene>
    <name evidence="2" type="ORF">GCM10025865_16050</name>
</gene>
<feature type="region of interest" description="Disordered" evidence="1">
    <location>
        <begin position="67"/>
        <end position="94"/>
    </location>
</feature>